<dbReference type="Proteomes" id="UP000015104">
    <property type="component" value="Unassembled WGS sequence"/>
</dbReference>
<evidence type="ECO:0000256" key="3">
    <source>
        <dbReference type="ARBA" id="ARBA00022692"/>
    </source>
</evidence>
<dbReference type="AlphaFoldDB" id="T1L3K2"/>
<keyword evidence="6 10" id="KW-0472">Membrane</keyword>
<keyword evidence="5 9" id="KW-0297">G-protein coupled receptor</keyword>
<dbReference type="HOGENOM" id="CLU_009579_6_3_1"/>
<keyword evidence="13" id="KW-1185">Reference proteome</keyword>
<dbReference type="PANTHER" id="PTHR45695:SF15">
    <property type="entry name" value="OPSIN RH2"/>
    <property type="match status" value="1"/>
</dbReference>
<dbReference type="PROSITE" id="PS00237">
    <property type="entry name" value="G_PROTEIN_RECEP_F1_1"/>
    <property type="match status" value="1"/>
</dbReference>
<dbReference type="PRINTS" id="PR00237">
    <property type="entry name" value="GPCRRHODOPSN"/>
</dbReference>
<dbReference type="eggNOG" id="KOG3656">
    <property type="taxonomic scope" value="Eukaryota"/>
</dbReference>
<evidence type="ECO:0000256" key="1">
    <source>
        <dbReference type="ARBA" id="ARBA00004141"/>
    </source>
</evidence>
<name>T1L3K2_TETUR</name>
<dbReference type="InterPro" id="IPR000611">
    <property type="entry name" value="NPY_rcpt"/>
</dbReference>
<evidence type="ECO:0000313" key="13">
    <source>
        <dbReference type="Proteomes" id="UP000015104"/>
    </source>
</evidence>
<evidence type="ECO:0000256" key="7">
    <source>
        <dbReference type="ARBA" id="ARBA00023170"/>
    </source>
</evidence>
<keyword evidence="7 9" id="KW-0675">Receptor</keyword>
<dbReference type="STRING" id="32264.T1L3K2"/>
<dbReference type="Gene3D" id="1.20.1070.10">
    <property type="entry name" value="Rhodopsin 7-helix transmembrane proteins"/>
    <property type="match status" value="1"/>
</dbReference>
<dbReference type="PANTHER" id="PTHR45695">
    <property type="entry name" value="LEUCOKININ RECEPTOR-RELATED"/>
    <property type="match status" value="1"/>
</dbReference>
<dbReference type="SMART" id="SM01381">
    <property type="entry name" value="7TM_GPCR_Srsx"/>
    <property type="match status" value="1"/>
</dbReference>
<sequence>MEFDQLAEIYPDSIENSTFNIFSYDYDLEASLSTFDLYDLIPTALVYGITLITGLIGNGLIIYTVSHFRRMRTLSNVFLASLASADLLLIIVCVPVKFGQLFSFSWEIGPIPCKFVHYMQNVSAICSVYTLTAMSIERYYAILHPVKSRYMCTMSHTRMIIVLTWIFSLISASPIIHLQVHIEVGERYKAFWCYKDPSQPIIWKLYECYMLTLILVIPCIVMGFTYSCICKKLWIVVQKRATMFGHDNGNIELKNSKPMSDDRKMLRSENSFSTKQHSMKNSSIQEMYSNKADDDTAVVKQVIKMLVAVVILFILCWSPILIINVLTAFGKLHQLNYGFLKPLRTAAHLLSYLNSCINPLVYGFMSKNFRASFKAALQKCLACRSKGNQRSNSLSCRISTTVLTPGPTI</sequence>
<organism evidence="12 13">
    <name type="scientific">Tetranychus urticae</name>
    <name type="common">Two-spotted spider mite</name>
    <dbReference type="NCBI Taxonomy" id="32264"/>
    <lineage>
        <taxon>Eukaryota</taxon>
        <taxon>Metazoa</taxon>
        <taxon>Ecdysozoa</taxon>
        <taxon>Arthropoda</taxon>
        <taxon>Chelicerata</taxon>
        <taxon>Arachnida</taxon>
        <taxon>Acari</taxon>
        <taxon>Acariformes</taxon>
        <taxon>Trombidiformes</taxon>
        <taxon>Prostigmata</taxon>
        <taxon>Eleutherengona</taxon>
        <taxon>Raphignathae</taxon>
        <taxon>Tetranychoidea</taxon>
        <taxon>Tetranychidae</taxon>
        <taxon>Tetranychus</taxon>
    </lineage>
</organism>
<dbReference type="PRINTS" id="PR01012">
    <property type="entry name" value="NRPEPTIDEYR"/>
</dbReference>
<dbReference type="PROSITE" id="PS50262">
    <property type="entry name" value="G_PROTEIN_RECEP_F1_2"/>
    <property type="match status" value="1"/>
</dbReference>
<dbReference type="GO" id="GO:0005886">
    <property type="term" value="C:plasma membrane"/>
    <property type="evidence" value="ECO:0007669"/>
    <property type="project" value="TreeGrafter"/>
</dbReference>
<feature type="transmembrane region" description="Helical" evidence="10">
    <location>
        <begin position="305"/>
        <end position="326"/>
    </location>
</feature>
<evidence type="ECO:0000256" key="8">
    <source>
        <dbReference type="ARBA" id="ARBA00023224"/>
    </source>
</evidence>
<reference evidence="12" key="2">
    <citation type="submission" date="2015-06" db="UniProtKB">
        <authorList>
            <consortium name="EnsemblMetazoa"/>
        </authorList>
    </citation>
    <scope>IDENTIFICATION</scope>
</reference>
<comment type="similarity">
    <text evidence="2 9">Belongs to the G-protein coupled receptor 1 family.</text>
</comment>
<evidence type="ECO:0000259" key="11">
    <source>
        <dbReference type="PROSITE" id="PS50262"/>
    </source>
</evidence>
<feature type="transmembrane region" description="Helical" evidence="10">
    <location>
        <begin position="44"/>
        <end position="65"/>
    </location>
</feature>
<evidence type="ECO:0000256" key="4">
    <source>
        <dbReference type="ARBA" id="ARBA00022989"/>
    </source>
</evidence>
<dbReference type="Pfam" id="PF00001">
    <property type="entry name" value="7tm_1"/>
    <property type="match status" value="1"/>
</dbReference>
<proteinExistence type="inferred from homology"/>
<evidence type="ECO:0000256" key="9">
    <source>
        <dbReference type="RuleBase" id="RU000688"/>
    </source>
</evidence>
<accession>T1L3K2</accession>
<evidence type="ECO:0000256" key="10">
    <source>
        <dbReference type="SAM" id="Phobius"/>
    </source>
</evidence>
<dbReference type="EnsemblMetazoa" id="tetur36g00160.1">
    <property type="protein sequence ID" value="tetur36g00160.1"/>
    <property type="gene ID" value="tetur36g00160"/>
</dbReference>
<evidence type="ECO:0000256" key="2">
    <source>
        <dbReference type="ARBA" id="ARBA00010663"/>
    </source>
</evidence>
<feature type="transmembrane region" description="Helical" evidence="10">
    <location>
        <begin position="346"/>
        <end position="365"/>
    </location>
</feature>
<feature type="transmembrane region" description="Helical" evidence="10">
    <location>
        <begin position="77"/>
        <end position="98"/>
    </location>
</feature>
<feature type="transmembrane region" description="Helical" evidence="10">
    <location>
        <begin position="118"/>
        <end position="140"/>
    </location>
</feature>
<feature type="transmembrane region" description="Helical" evidence="10">
    <location>
        <begin position="209"/>
        <end position="230"/>
    </location>
</feature>
<keyword evidence="4 10" id="KW-1133">Transmembrane helix</keyword>
<dbReference type="EMBL" id="CAEY01001039">
    <property type="status" value="NOT_ANNOTATED_CDS"/>
    <property type="molecule type" value="Genomic_DNA"/>
</dbReference>
<protein>
    <recommendedName>
        <fullName evidence="11">G-protein coupled receptors family 1 profile domain-containing protein</fullName>
    </recommendedName>
</protein>
<reference evidence="13" key="1">
    <citation type="submission" date="2011-08" db="EMBL/GenBank/DDBJ databases">
        <authorList>
            <person name="Rombauts S."/>
        </authorList>
    </citation>
    <scope>NUCLEOTIDE SEQUENCE</scope>
    <source>
        <strain evidence="13">London</strain>
    </source>
</reference>
<evidence type="ECO:0000256" key="5">
    <source>
        <dbReference type="ARBA" id="ARBA00023040"/>
    </source>
</evidence>
<comment type="subcellular location">
    <subcellularLocation>
        <location evidence="1">Membrane</location>
        <topology evidence="1">Multi-pass membrane protein</topology>
    </subcellularLocation>
</comment>
<feature type="transmembrane region" description="Helical" evidence="10">
    <location>
        <begin position="160"/>
        <end position="182"/>
    </location>
</feature>
<dbReference type="InterPro" id="IPR017452">
    <property type="entry name" value="GPCR_Rhodpsn_7TM"/>
</dbReference>
<evidence type="ECO:0000313" key="12">
    <source>
        <dbReference type="EnsemblMetazoa" id="tetur36g00160.1"/>
    </source>
</evidence>
<evidence type="ECO:0000256" key="6">
    <source>
        <dbReference type="ARBA" id="ARBA00023136"/>
    </source>
</evidence>
<keyword evidence="3 9" id="KW-0812">Transmembrane</keyword>
<dbReference type="CDD" id="cd15001">
    <property type="entry name" value="7tmA_GPRnna14-like"/>
    <property type="match status" value="1"/>
</dbReference>
<dbReference type="GO" id="GO:0004983">
    <property type="term" value="F:neuropeptide Y receptor activity"/>
    <property type="evidence" value="ECO:0007669"/>
    <property type="project" value="InterPro"/>
</dbReference>
<dbReference type="SUPFAM" id="SSF81321">
    <property type="entry name" value="Family A G protein-coupled receptor-like"/>
    <property type="match status" value="1"/>
</dbReference>
<keyword evidence="8 9" id="KW-0807">Transducer</keyword>
<dbReference type="InterPro" id="IPR000276">
    <property type="entry name" value="GPCR_Rhodpsn"/>
</dbReference>
<feature type="domain" description="G-protein coupled receptors family 1 profile" evidence="11">
    <location>
        <begin position="57"/>
        <end position="362"/>
    </location>
</feature>